<dbReference type="EMBL" id="JBHILJ010000011">
    <property type="protein sequence ID" value="MFB5738142.1"/>
    <property type="molecule type" value="Genomic_DNA"/>
</dbReference>
<reference evidence="2 3" key="1">
    <citation type="submission" date="2024-09" db="EMBL/GenBank/DDBJ databases">
        <title>Taxonomic and Genotyping Characterization of Leptospira Strains isolated from Multiple Sources in Colombia highlights the importance of intermediate species.</title>
        <authorList>
            <person name="Torres Higuera L."/>
            <person name="Rojas Tapias D."/>
            <person name="Jimenez Velasquez S."/>
            <person name="Renjifo Ibanez C."/>
        </authorList>
    </citation>
    <scope>NUCLEOTIDE SEQUENCE [LARGE SCALE GENOMIC DNA]</scope>
    <source>
        <strain evidence="2 3">Lep080</strain>
    </source>
</reference>
<sequence length="177" mass="20275">MYQFALATLPILIFIAVFFFSLRDRKKKETFIETSFMSFLPAIFTRTFSGLSMEKVISLIEGAGYHSKLSGEKLFFQNASTLEKHRNWLWSFGAVSKKTDGSFQCKLYLNPGAVITVPAALLVVIFYGLLVQNNLPPDRTSIFPYFFLGFGIFFAVSSLISQTIKERKYFKEYILNH</sequence>
<keyword evidence="3" id="KW-1185">Reference proteome</keyword>
<keyword evidence="1" id="KW-0472">Membrane</keyword>
<gene>
    <name evidence="2" type="ORF">ACE5IX_16600</name>
</gene>
<name>A0ABV5BS28_9LEPT</name>
<evidence type="ECO:0000256" key="1">
    <source>
        <dbReference type="SAM" id="Phobius"/>
    </source>
</evidence>
<dbReference type="RefSeq" id="WP_135700368.1">
    <property type="nucleotide sequence ID" value="NZ_JBHILI010000013.1"/>
</dbReference>
<evidence type="ECO:0000313" key="3">
    <source>
        <dbReference type="Proteomes" id="UP001580391"/>
    </source>
</evidence>
<keyword evidence="1" id="KW-1133">Transmembrane helix</keyword>
<dbReference type="Proteomes" id="UP001580391">
    <property type="component" value="Unassembled WGS sequence"/>
</dbReference>
<evidence type="ECO:0000313" key="2">
    <source>
        <dbReference type="EMBL" id="MFB5738142.1"/>
    </source>
</evidence>
<comment type="caution">
    <text evidence="2">The sequence shown here is derived from an EMBL/GenBank/DDBJ whole genome shotgun (WGS) entry which is preliminary data.</text>
</comment>
<protein>
    <submittedName>
        <fullName evidence="2">Uncharacterized protein</fullName>
    </submittedName>
</protein>
<feature type="transmembrane region" description="Helical" evidence="1">
    <location>
        <begin position="6"/>
        <end position="22"/>
    </location>
</feature>
<organism evidence="2 3">
    <name type="scientific">Leptospira wolffii</name>
    <dbReference type="NCBI Taxonomy" id="409998"/>
    <lineage>
        <taxon>Bacteria</taxon>
        <taxon>Pseudomonadati</taxon>
        <taxon>Spirochaetota</taxon>
        <taxon>Spirochaetia</taxon>
        <taxon>Leptospirales</taxon>
        <taxon>Leptospiraceae</taxon>
        <taxon>Leptospira</taxon>
    </lineage>
</organism>
<proteinExistence type="predicted"/>
<feature type="transmembrane region" description="Helical" evidence="1">
    <location>
        <begin position="142"/>
        <end position="161"/>
    </location>
</feature>
<keyword evidence="1" id="KW-0812">Transmembrane</keyword>
<accession>A0ABV5BS28</accession>
<feature type="transmembrane region" description="Helical" evidence="1">
    <location>
        <begin position="107"/>
        <end position="130"/>
    </location>
</feature>